<keyword evidence="3 6" id="KW-0812">Transmembrane</keyword>
<evidence type="ECO:0000256" key="4">
    <source>
        <dbReference type="ARBA" id="ARBA00022989"/>
    </source>
</evidence>
<feature type="transmembrane region" description="Helical" evidence="6">
    <location>
        <begin position="280"/>
        <end position="300"/>
    </location>
</feature>
<evidence type="ECO:0000256" key="6">
    <source>
        <dbReference type="SAM" id="Phobius"/>
    </source>
</evidence>
<dbReference type="PANTHER" id="PTHR39087:SF2">
    <property type="entry name" value="UPF0104 MEMBRANE PROTEIN MJ1595"/>
    <property type="match status" value="1"/>
</dbReference>
<dbReference type="AlphaFoldDB" id="A0A520XB48"/>
<accession>A0A520XB48</accession>
<feature type="transmembrane region" description="Helical" evidence="6">
    <location>
        <begin position="320"/>
        <end position="343"/>
    </location>
</feature>
<dbReference type="Proteomes" id="UP000322454">
    <property type="component" value="Unassembled WGS sequence"/>
</dbReference>
<protein>
    <submittedName>
        <fullName evidence="7">Flippase-like domain-containing protein</fullName>
    </submittedName>
</protein>
<evidence type="ECO:0000256" key="5">
    <source>
        <dbReference type="ARBA" id="ARBA00023136"/>
    </source>
</evidence>
<evidence type="ECO:0000256" key="3">
    <source>
        <dbReference type="ARBA" id="ARBA00022692"/>
    </source>
</evidence>
<dbReference type="GO" id="GO:0005886">
    <property type="term" value="C:plasma membrane"/>
    <property type="evidence" value="ECO:0007669"/>
    <property type="project" value="UniProtKB-SubCell"/>
</dbReference>
<comment type="subcellular location">
    <subcellularLocation>
        <location evidence="1">Cell membrane</location>
        <topology evidence="1">Multi-pass membrane protein</topology>
    </subcellularLocation>
</comment>
<feature type="transmembrane region" description="Helical" evidence="6">
    <location>
        <begin position="175"/>
        <end position="195"/>
    </location>
</feature>
<evidence type="ECO:0000256" key="2">
    <source>
        <dbReference type="ARBA" id="ARBA00022475"/>
    </source>
</evidence>
<name>A0A520XB48_9DELT</name>
<gene>
    <name evidence="7" type="ORF">EVJ48_06955</name>
</gene>
<reference evidence="7 8" key="1">
    <citation type="submission" date="2019-01" db="EMBL/GenBank/DDBJ databases">
        <title>Insights into ecological role of a new deltaproteobacterial order Candidatus Sinidesulfobacterales (Sva0485) by metagenomics and metatranscriptomics.</title>
        <authorList>
            <person name="Tan S."/>
            <person name="Liu J."/>
            <person name="Fang Y."/>
            <person name="Hedlund B."/>
            <person name="Lian Z.-H."/>
            <person name="Huang L.-Y."/>
            <person name="Li J.-T."/>
            <person name="Huang L.-N."/>
            <person name="Li W.-J."/>
            <person name="Jiang H.-C."/>
            <person name="Dong H.-L."/>
            <person name="Shu W.-S."/>
        </authorList>
    </citation>
    <scope>NUCLEOTIDE SEQUENCE [LARGE SCALE GENOMIC DNA]</scope>
    <source>
        <strain evidence="7">AP4</strain>
    </source>
</reference>
<feature type="transmembrane region" description="Helical" evidence="6">
    <location>
        <begin position="245"/>
        <end position="268"/>
    </location>
</feature>
<dbReference type="PANTHER" id="PTHR39087">
    <property type="entry name" value="UPF0104 MEMBRANE PROTEIN MJ1595"/>
    <property type="match status" value="1"/>
</dbReference>
<keyword evidence="2" id="KW-1003">Cell membrane</keyword>
<feature type="transmembrane region" description="Helical" evidence="6">
    <location>
        <begin position="26"/>
        <end position="46"/>
    </location>
</feature>
<organism evidence="7 8">
    <name type="scientific">Candidatus Acidulodesulfobacterium acidiphilum</name>
    <dbReference type="NCBI Taxonomy" id="2597224"/>
    <lineage>
        <taxon>Bacteria</taxon>
        <taxon>Deltaproteobacteria</taxon>
        <taxon>Candidatus Acidulodesulfobacterales</taxon>
        <taxon>Candidatus Acidulodesulfobacterium</taxon>
    </lineage>
</organism>
<feature type="transmembrane region" description="Helical" evidence="6">
    <location>
        <begin position="58"/>
        <end position="79"/>
    </location>
</feature>
<evidence type="ECO:0000313" key="8">
    <source>
        <dbReference type="Proteomes" id="UP000322454"/>
    </source>
</evidence>
<comment type="caution">
    <text evidence="7">The sequence shown here is derived from an EMBL/GenBank/DDBJ whole genome shotgun (WGS) entry which is preliminary data.</text>
</comment>
<dbReference type="EMBL" id="SHMQ01000018">
    <property type="protein sequence ID" value="RZV38457.1"/>
    <property type="molecule type" value="Genomic_DNA"/>
</dbReference>
<keyword evidence="5 6" id="KW-0472">Membrane</keyword>
<proteinExistence type="predicted"/>
<evidence type="ECO:0000313" key="7">
    <source>
        <dbReference type="EMBL" id="RZV38457.1"/>
    </source>
</evidence>
<sequence>MGTSRLFERALPAYVRALKKTVNKTFIISTFFGLIFVVVLVVLVGPKNIIQMIDRLNYVDFIILFFLSYLALFLSALSFNNALNVYDSKIGLIDILNIKLIGYSANYIAPSGIFAGFIGGDAIMALMIKKKTSLDFKRGFSAGLAAKVIEFAIFLLFIYLGLILGFKYFYLPPEIWYLLLIAAIFVGVVTLIFLINPIIDNRFFTKFLKYLTRYKVLNKVIFKILKHINNFEKELHLFYVKGKKYLFLSLFLSIIETAVLIFQIWLLVHYLGVNMGFSKTLLVFSVSMLVFALPLAPGSAGTYELSQVGLFDLLGLGSDVGLAFSLIMRAINILMLAISFFLVPHYGFHFFKKKEEEKETV</sequence>
<dbReference type="InterPro" id="IPR022791">
    <property type="entry name" value="L-PG_synthase/AglD"/>
</dbReference>
<keyword evidence="4 6" id="KW-1133">Transmembrane helix</keyword>
<feature type="transmembrane region" description="Helical" evidence="6">
    <location>
        <begin position="148"/>
        <end position="169"/>
    </location>
</feature>
<dbReference type="NCBIfam" id="TIGR00374">
    <property type="entry name" value="flippase-like domain"/>
    <property type="match status" value="1"/>
</dbReference>
<feature type="transmembrane region" description="Helical" evidence="6">
    <location>
        <begin position="107"/>
        <end position="128"/>
    </location>
</feature>
<evidence type="ECO:0000256" key="1">
    <source>
        <dbReference type="ARBA" id="ARBA00004651"/>
    </source>
</evidence>
<dbReference type="Pfam" id="PF03706">
    <property type="entry name" value="LPG_synthase_TM"/>
    <property type="match status" value="1"/>
</dbReference>